<dbReference type="EMBL" id="SMFN01000009">
    <property type="protein sequence ID" value="TDE04204.1"/>
    <property type="molecule type" value="Genomic_DNA"/>
</dbReference>
<dbReference type="RefSeq" id="WP_132066174.1">
    <property type="nucleotide sequence ID" value="NZ_SMFN01000009.1"/>
</dbReference>
<gene>
    <name evidence="1" type="ORF">E0F91_09075</name>
</gene>
<dbReference type="InterPro" id="IPR025738">
    <property type="entry name" value="BatD"/>
</dbReference>
<evidence type="ECO:0000313" key="2">
    <source>
        <dbReference type="Proteomes" id="UP000294644"/>
    </source>
</evidence>
<organism evidence="1 2">
    <name type="scientific">Flavobacterium sandaracinum</name>
    <dbReference type="NCBI Taxonomy" id="2541733"/>
    <lineage>
        <taxon>Bacteria</taxon>
        <taxon>Pseudomonadati</taxon>
        <taxon>Bacteroidota</taxon>
        <taxon>Flavobacteriia</taxon>
        <taxon>Flavobacteriales</taxon>
        <taxon>Flavobacteriaceae</taxon>
        <taxon>Flavobacterium</taxon>
    </lineage>
</organism>
<dbReference type="Pfam" id="PF13584">
    <property type="entry name" value="BatD"/>
    <property type="match status" value="1"/>
</dbReference>
<evidence type="ECO:0000313" key="1">
    <source>
        <dbReference type="EMBL" id="TDE04204.1"/>
    </source>
</evidence>
<comment type="caution">
    <text evidence="1">The sequence shown here is derived from an EMBL/GenBank/DDBJ whole genome shotgun (WGS) entry which is preliminary data.</text>
</comment>
<protein>
    <submittedName>
        <fullName evidence="1">Uncharacterized protein</fullName>
    </submittedName>
</protein>
<accession>A0A4R5CZU3</accession>
<proteinExistence type="predicted"/>
<reference evidence="1 2" key="1">
    <citation type="submission" date="2019-03" db="EMBL/GenBank/DDBJ databases">
        <title>Flavobacterium LB-D12 sp. nov., isolated from arctic soil.</title>
        <authorList>
            <person name="Chaudhary D.K."/>
        </authorList>
    </citation>
    <scope>NUCLEOTIDE SEQUENCE [LARGE SCALE GENOMIC DNA]</scope>
    <source>
        <strain evidence="1 2">LB-D12</strain>
    </source>
</reference>
<keyword evidence="2" id="KW-1185">Reference proteome</keyword>
<dbReference type="AlphaFoldDB" id="A0A4R5CZU3"/>
<sequence length="109" mass="12719">MRAKISLIIILMLYNVNVFSQEDLTVLSKISTDTIGFFDILTVNFEANNYEAELKEPNFKDFEIYIDKEMSISQIYQNGIPTSKKVVTYYLKPKREGKLILESVTFEYN</sequence>
<name>A0A4R5CZU3_9FLAO</name>
<dbReference type="Proteomes" id="UP000294644">
    <property type="component" value="Unassembled WGS sequence"/>
</dbReference>